<sequence>MLPGIGVFGTGNVVKVIVPFLRAKGFKVEAIWGRTLSTAEEAAKELNIPFYTNKIDDVLLRKDVDLIFIICSPNLHAQIAVKALGIGKHVLCDKPAGLCQNESLKMVLASQYYPSLISILNHSLRFLPAFMQMRRAIRDGYVGNVSILDARVQTGSLLSDAYDWRCDDAMGGGILTLVGSHVIDLAAHLTGQRAVRVHAVLRTFSPATDRVQGIRRISASDFAAFQMELDGGALVTANLCSSSHLPGFFSQEVIVSGEKGQLTVRGGDLHGRRRVPDCEGGKSNHLVKEEVLYLDVEDLHQEGQAPTGAPLLPRPYLKGLFKMVGALREAFQSVEDRKGWVKEPVALAATFEDGQYVQAVIDALRRSSRNREWVKVNIVTEEPDPNPLLSAAVRRSAISM</sequence>
<name>A0A8K0JY73_LADFU</name>
<evidence type="ECO:0000259" key="4">
    <source>
        <dbReference type="Pfam" id="PF22725"/>
    </source>
</evidence>
<dbReference type="Gene3D" id="3.30.360.10">
    <property type="entry name" value="Dihydrodipicolinate Reductase, domain 2"/>
    <property type="match status" value="1"/>
</dbReference>
<reference evidence="5" key="2">
    <citation type="submission" date="2017-10" db="EMBL/GenBank/DDBJ databases">
        <title>Ladona fulva Genome sequencing and assembly.</title>
        <authorList>
            <person name="Murali S."/>
            <person name="Richards S."/>
            <person name="Bandaranaike D."/>
            <person name="Bellair M."/>
            <person name="Blankenburg K."/>
            <person name="Chao H."/>
            <person name="Dinh H."/>
            <person name="Doddapaneni H."/>
            <person name="Dugan-Rocha S."/>
            <person name="Elkadiri S."/>
            <person name="Gnanaolivu R."/>
            <person name="Hernandez B."/>
            <person name="Skinner E."/>
            <person name="Javaid M."/>
            <person name="Lee S."/>
            <person name="Li M."/>
            <person name="Ming W."/>
            <person name="Munidasa M."/>
            <person name="Muniz J."/>
            <person name="Nguyen L."/>
            <person name="Hughes D."/>
            <person name="Osuji N."/>
            <person name="Pu L.-L."/>
            <person name="Puazo M."/>
            <person name="Qu C."/>
            <person name="Quiroz J."/>
            <person name="Raj R."/>
            <person name="Weissenberger G."/>
            <person name="Xin Y."/>
            <person name="Zou X."/>
            <person name="Han Y."/>
            <person name="Worley K."/>
            <person name="Muzny D."/>
            <person name="Gibbs R."/>
        </authorList>
    </citation>
    <scope>NUCLEOTIDE SEQUENCE</scope>
    <source>
        <strain evidence="5">Sampled in the wild</strain>
    </source>
</reference>
<comment type="caution">
    <text evidence="5">The sequence shown here is derived from an EMBL/GenBank/DDBJ whole genome shotgun (WGS) entry which is preliminary data.</text>
</comment>
<feature type="domain" description="GFO/IDH/MocA-like oxidoreductase" evidence="4">
    <location>
        <begin position="130"/>
        <end position="262"/>
    </location>
</feature>
<evidence type="ECO:0000256" key="1">
    <source>
        <dbReference type="ARBA" id="ARBA00010928"/>
    </source>
</evidence>
<keyword evidence="6" id="KW-1185">Reference proteome</keyword>
<organism evidence="5 6">
    <name type="scientific">Ladona fulva</name>
    <name type="common">Scarce chaser dragonfly</name>
    <name type="synonym">Libellula fulva</name>
    <dbReference type="NCBI Taxonomy" id="123851"/>
    <lineage>
        <taxon>Eukaryota</taxon>
        <taxon>Metazoa</taxon>
        <taxon>Ecdysozoa</taxon>
        <taxon>Arthropoda</taxon>
        <taxon>Hexapoda</taxon>
        <taxon>Insecta</taxon>
        <taxon>Pterygota</taxon>
        <taxon>Palaeoptera</taxon>
        <taxon>Odonata</taxon>
        <taxon>Epiprocta</taxon>
        <taxon>Anisoptera</taxon>
        <taxon>Libelluloidea</taxon>
        <taxon>Libellulidae</taxon>
        <taxon>Ladona</taxon>
    </lineage>
</organism>
<dbReference type="InterPro" id="IPR050463">
    <property type="entry name" value="Gfo/Idh/MocA_oxidrdct_glycsds"/>
</dbReference>
<dbReference type="InterPro" id="IPR055170">
    <property type="entry name" value="GFO_IDH_MocA-like_dom"/>
</dbReference>
<dbReference type="GO" id="GO:0000166">
    <property type="term" value="F:nucleotide binding"/>
    <property type="evidence" value="ECO:0007669"/>
    <property type="project" value="InterPro"/>
</dbReference>
<dbReference type="PANTHER" id="PTHR43818:SF11">
    <property type="entry name" value="BCDNA.GH03377"/>
    <property type="match status" value="1"/>
</dbReference>
<dbReference type="Pfam" id="PF01408">
    <property type="entry name" value="GFO_IDH_MocA"/>
    <property type="match status" value="1"/>
</dbReference>
<dbReference type="Gene3D" id="3.40.50.720">
    <property type="entry name" value="NAD(P)-binding Rossmann-like Domain"/>
    <property type="match status" value="1"/>
</dbReference>
<dbReference type="GO" id="GO:0016491">
    <property type="term" value="F:oxidoreductase activity"/>
    <property type="evidence" value="ECO:0007669"/>
    <property type="project" value="UniProtKB-KW"/>
</dbReference>
<proteinExistence type="inferred from homology"/>
<evidence type="ECO:0000256" key="2">
    <source>
        <dbReference type="ARBA" id="ARBA00023002"/>
    </source>
</evidence>
<comment type="similarity">
    <text evidence="1">Belongs to the Gfo/Idh/MocA family.</text>
</comment>
<dbReference type="Proteomes" id="UP000792457">
    <property type="component" value="Unassembled WGS sequence"/>
</dbReference>
<gene>
    <name evidence="5" type="ORF">J437_LFUL002183</name>
</gene>
<evidence type="ECO:0008006" key="7">
    <source>
        <dbReference type="Google" id="ProtNLM"/>
    </source>
</evidence>
<dbReference type="SUPFAM" id="SSF55347">
    <property type="entry name" value="Glyceraldehyde-3-phosphate dehydrogenase-like, C-terminal domain"/>
    <property type="match status" value="1"/>
</dbReference>
<feature type="domain" description="Gfo/Idh/MocA-like oxidoreductase N-terminal" evidence="3">
    <location>
        <begin position="5"/>
        <end position="98"/>
    </location>
</feature>
<dbReference type="EMBL" id="KZ308134">
    <property type="protein sequence ID" value="KAG8222448.1"/>
    <property type="molecule type" value="Genomic_DNA"/>
</dbReference>
<dbReference type="SUPFAM" id="SSF51735">
    <property type="entry name" value="NAD(P)-binding Rossmann-fold domains"/>
    <property type="match status" value="1"/>
</dbReference>
<dbReference type="OrthoDB" id="446809at2759"/>
<dbReference type="InterPro" id="IPR036291">
    <property type="entry name" value="NAD(P)-bd_dom_sf"/>
</dbReference>
<evidence type="ECO:0000313" key="5">
    <source>
        <dbReference type="EMBL" id="KAG8222448.1"/>
    </source>
</evidence>
<dbReference type="AlphaFoldDB" id="A0A8K0JY73"/>
<keyword evidence="2" id="KW-0560">Oxidoreductase</keyword>
<dbReference type="InterPro" id="IPR000683">
    <property type="entry name" value="Gfo/Idh/MocA-like_OxRdtase_N"/>
</dbReference>
<dbReference type="Pfam" id="PF22725">
    <property type="entry name" value="GFO_IDH_MocA_C3"/>
    <property type="match status" value="1"/>
</dbReference>
<evidence type="ECO:0000313" key="6">
    <source>
        <dbReference type="Proteomes" id="UP000792457"/>
    </source>
</evidence>
<protein>
    <recommendedName>
        <fullName evidence="7">Glucose-fructose oxidoreductase domain-containing protein 1</fullName>
    </recommendedName>
</protein>
<evidence type="ECO:0000259" key="3">
    <source>
        <dbReference type="Pfam" id="PF01408"/>
    </source>
</evidence>
<accession>A0A8K0JY73</accession>
<dbReference type="PANTHER" id="PTHR43818">
    <property type="entry name" value="BCDNA.GH03377"/>
    <property type="match status" value="1"/>
</dbReference>
<reference evidence="5" key="1">
    <citation type="submission" date="2013-04" db="EMBL/GenBank/DDBJ databases">
        <authorList>
            <person name="Qu J."/>
            <person name="Murali S.C."/>
            <person name="Bandaranaike D."/>
            <person name="Bellair M."/>
            <person name="Blankenburg K."/>
            <person name="Chao H."/>
            <person name="Dinh H."/>
            <person name="Doddapaneni H."/>
            <person name="Downs B."/>
            <person name="Dugan-Rocha S."/>
            <person name="Elkadiri S."/>
            <person name="Gnanaolivu R.D."/>
            <person name="Hernandez B."/>
            <person name="Javaid M."/>
            <person name="Jayaseelan J.C."/>
            <person name="Lee S."/>
            <person name="Li M."/>
            <person name="Ming W."/>
            <person name="Munidasa M."/>
            <person name="Muniz J."/>
            <person name="Nguyen L."/>
            <person name="Ongeri F."/>
            <person name="Osuji N."/>
            <person name="Pu L.-L."/>
            <person name="Puazo M."/>
            <person name="Qu C."/>
            <person name="Quiroz J."/>
            <person name="Raj R."/>
            <person name="Weissenberger G."/>
            <person name="Xin Y."/>
            <person name="Zou X."/>
            <person name="Han Y."/>
            <person name="Richards S."/>
            <person name="Worley K."/>
            <person name="Muzny D."/>
            <person name="Gibbs R."/>
        </authorList>
    </citation>
    <scope>NUCLEOTIDE SEQUENCE</scope>
    <source>
        <strain evidence="5">Sampled in the wild</strain>
    </source>
</reference>